<feature type="region of interest" description="Disordered" evidence="2">
    <location>
        <begin position="57"/>
        <end position="85"/>
    </location>
</feature>
<reference evidence="3 4" key="2">
    <citation type="journal article" date="2010" name="PLoS ONE">
        <title>Complete genome sequence of the multiresistant taxonomic outlier Pseudomonas aeruginosa PA7.</title>
        <authorList>
            <person name="Roy P.H."/>
            <person name="Tetu S.G."/>
            <person name="Larouche A."/>
            <person name="Elbourne L."/>
            <person name="Tremblay S."/>
            <person name="Ren Q."/>
            <person name="Dodson R."/>
            <person name="Harkins D."/>
            <person name="Shay R."/>
            <person name="Watkins K."/>
            <person name="Mahamoud Y."/>
            <person name="Paulsen I.T."/>
        </authorList>
    </citation>
    <scope>NUCLEOTIDE SEQUENCE [LARGE SCALE GENOMIC DNA]</scope>
    <source>
        <strain evidence="3 4">PA7</strain>
    </source>
</reference>
<reference evidence="3 4" key="1">
    <citation type="submission" date="2007-06" db="EMBL/GenBank/DDBJ databases">
        <authorList>
            <person name="Dodson R.J."/>
            <person name="Harkins D."/>
            <person name="Paulsen I.T."/>
        </authorList>
    </citation>
    <scope>NUCLEOTIDE SEQUENCE [LARGE SCALE GENOMIC DNA]</scope>
    <source>
        <strain evidence="3 4">PA7</strain>
    </source>
</reference>
<dbReference type="RefSeq" id="WP_187152835.1">
    <property type="nucleotide sequence ID" value="NC_009656.1"/>
</dbReference>
<protein>
    <submittedName>
        <fullName evidence="3">Uncharacterized protein</fullName>
    </submittedName>
</protein>
<dbReference type="Proteomes" id="UP000001582">
    <property type="component" value="Chromosome"/>
</dbReference>
<keyword evidence="1" id="KW-0175">Coiled coil</keyword>
<dbReference type="AlphaFoldDB" id="A6V3V0"/>
<dbReference type="HOGENOM" id="CLU_672425_0_0_6"/>
<accession>A6V3V0</accession>
<proteinExistence type="predicted"/>
<dbReference type="KEGG" id="pap:PSPA7_2368"/>
<evidence type="ECO:0000256" key="1">
    <source>
        <dbReference type="SAM" id="Coils"/>
    </source>
</evidence>
<dbReference type="EMBL" id="CP000744">
    <property type="protein sequence ID" value="ABR81257.2"/>
    <property type="molecule type" value="Genomic_DNA"/>
</dbReference>
<evidence type="ECO:0000256" key="2">
    <source>
        <dbReference type="SAM" id="MobiDB-lite"/>
    </source>
</evidence>
<evidence type="ECO:0000313" key="4">
    <source>
        <dbReference type="Proteomes" id="UP000001582"/>
    </source>
</evidence>
<sequence length="393" mass="43124">MSSTQHQLIEQCATRLRGIVEALDNIHDTNPQRWSTDLDDVHSSAESLLALINDQAPTQDPQGLAGNGSLRHPCPAHPAPAEQAGGDERAAFEGMYSSLPGVSPKHDFCRLMSGDYKYAGPRFAWLGWQARAALAQPSPAPVCTTPTGENCPGDGVKSCKKCPEQAEAEAERPNQPERYTADVFHPNRPYYMAQTTVVRASDFDAFAAQYERIVGALRAENAKLSEALDRWPHIRDGLKLKLRAALARVAELETALAPFAAVADAYDDSEDDDHEPYTDMGCDERLCLTLGQHRAARTALSGVPAQAQHSVPEEFSFEYRHPNGECHTVTVSREQVINEMPDFLFEALCSKFCNCEPVGETNVVECCCDEYAEEFKLIAAAPGKEGGRQCVER</sequence>
<organism evidence="3 4">
    <name type="scientific">Pseudomonas paraeruginosa (strain DSM 24068 / PA7)</name>
    <name type="common">Pseudomonas aeruginosa (strain PA7)</name>
    <dbReference type="NCBI Taxonomy" id="381754"/>
    <lineage>
        <taxon>Bacteria</taxon>
        <taxon>Pseudomonadati</taxon>
        <taxon>Pseudomonadota</taxon>
        <taxon>Gammaproteobacteria</taxon>
        <taxon>Pseudomonadales</taxon>
        <taxon>Pseudomonadaceae</taxon>
        <taxon>Pseudomonas</taxon>
        <taxon>Pseudomonas paraeruginosa</taxon>
    </lineage>
</organism>
<evidence type="ECO:0000313" key="3">
    <source>
        <dbReference type="EMBL" id="ABR81257.2"/>
    </source>
</evidence>
<name>A6V3V0_PSEP7</name>
<gene>
    <name evidence="3" type="ordered locus">PSPA7_2368</name>
</gene>
<feature type="coiled-coil region" evidence="1">
    <location>
        <begin position="207"/>
        <end position="255"/>
    </location>
</feature>